<name>A0ABW5WJV6_9PSEU</name>
<reference evidence="7" key="1">
    <citation type="journal article" date="2019" name="Int. J. Syst. Evol. Microbiol.">
        <title>The Global Catalogue of Microorganisms (GCM) 10K type strain sequencing project: providing services to taxonomists for standard genome sequencing and annotation.</title>
        <authorList>
            <consortium name="The Broad Institute Genomics Platform"/>
            <consortium name="The Broad Institute Genome Sequencing Center for Infectious Disease"/>
            <person name="Wu L."/>
            <person name="Ma J."/>
        </authorList>
    </citation>
    <scope>NUCLEOTIDE SEQUENCE [LARGE SCALE GENOMIC DNA]</scope>
    <source>
        <strain evidence="7">IBRC-M 10906</strain>
    </source>
</reference>
<dbReference type="RefSeq" id="WP_377396093.1">
    <property type="nucleotide sequence ID" value="NZ_JBHSAN010000054.1"/>
</dbReference>
<dbReference type="Pfam" id="PF25601">
    <property type="entry name" value="AAA_lid_14"/>
    <property type="match status" value="1"/>
</dbReference>
<keyword evidence="2" id="KW-0067">ATP-binding</keyword>
<dbReference type="Proteomes" id="UP001597478">
    <property type="component" value="Unassembled WGS sequence"/>
</dbReference>
<dbReference type="InterPro" id="IPR002078">
    <property type="entry name" value="Sigma_54_int"/>
</dbReference>
<dbReference type="PROSITE" id="PS00688">
    <property type="entry name" value="SIGMA54_INTERACT_3"/>
    <property type="match status" value="1"/>
</dbReference>
<evidence type="ECO:0000313" key="7">
    <source>
        <dbReference type="Proteomes" id="UP001597478"/>
    </source>
</evidence>
<dbReference type="SUPFAM" id="SSF55781">
    <property type="entry name" value="GAF domain-like"/>
    <property type="match status" value="1"/>
</dbReference>
<dbReference type="EMBL" id="JBHUOF010000049">
    <property type="protein sequence ID" value="MFD2802706.1"/>
    <property type="molecule type" value="Genomic_DNA"/>
</dbReference>
<dbReference type="PRINTS" id="PR01590">
    <property type="entry name" value="HTHFIS"/>
</dbReference>
<evidence type="ECO:0000259" key="5">
    <source>
        <dbReference type="PROSITE" id="PS50045"/>
    </source>
</evidence>
<keyword evidence="7" id="KW-1185">Reference proteome</keyword>
<dbReference type="Pfam" id="PF02954">
    <property type="entry name" value="HTH_8"/>
    <property type="match status" value="1"/>
</dbReference>
<organism evidence="6 7">
    <name type="scientific">Prauserella oleivorans</name>
    <dbReference type="NCBI Taxonomy" id="1478153"/>
    <lineage>
        <taxon>Bacteria</taxon>
        <taxon>Bacillati</taxon>
        <taxon>Actinomycetota</taxon>
        <taxon>Actinomycetes</taxon>
        <taxon>Pseudonocardiales</taxon>
        <taxon>Pseudonocardiaceae</taxon>
        <taxon>Prauserella</taxon>
    </lineage>
</organism>
<evidence type="ECO:0000313" key="6">
    <source>
        <dbReference type="EMBL" id="MFD2802706.1"/>
    </source>
</evidence>
<dbReference type="Gene3D" id="1.10.10.60">
    <property type="entry name" value="Homeodomain-like"/>
    <property type="match status" value="1"/>
</dbReference>
<dbReference type="Gene3D" id="3.30.450.40">
    <property type="match status" value="1"/>
</dbReference>
<keyword evidence="1" id="KW-0547">Nucleotide-binding</keyword>
<dbReference type="SUPFAM" id="SSF46689">
    <property type="entry name" value="Homeodomain-like"/>
    <property type="match status" value="1"/>
</dbReference>
<sequence>MELRAEIVQSWRRAELSGLSPTSPADRLEVEDVDVRSRLLRAATPVLDEIERQLHDTGLCVILADRDCRIVARRYGDRSLERVLDSVSAVPGCRYTEETSGTNSVATPYELRRGVAVHGEEHFLDALKCFTCYGHPIVHPATGRLEGVLDITGLVDDSNPLLAPFLLRAVADIERRLLDGSNQAQQRLLAAFQAARHRSSAVLALGDDVVLANRAAVDLVDPADHPLLRELSRTRRGVRRLRLASGTEVEVRMEAVSVNAGMLFELAPVRPAYPGVARRRALGGVLPPDVEDRLRRSAAARRRVLVAGEPGTGHTAATAILAGAEPLARMDAADVPVRGEAEWCARLERLAAGHPGLIVLRDVHLLPPVLAARTARLLDASPAWFALTSAPVTELRGEHAGLVARVHRRVELPPLRDRRADIPALARTLLAGLHPDSTLRLTAGALELLAAQPWPGNLRELETVLADVADRRSAGDITARDLAAACPVSTSAPHLSGWEQAEYDAITRALAAVGGNKVRAARQLGISRSTLYNRMRALRITPNR</sequence>
<dbReference type="Gene3D" id="1.10.8.60">
    <property type="match status" value="1"/>
</dbReference>
<keyword evidence="3" id="KW-0805">Transcription regulation</keyword>
<keyword evidence="4" id="KW-0804">Transcription</keyword>
<dbReference type="PROSITE" id="PS50045">
    <property type="entry name" value="SIGMA54_INTERACT_4"/>
    <property type="match status" value="1"/>
</dbReference>
<evidence type="ECO:0000256" key="1">
    <source>
        <dbReference type="ARBA" id="ARBA00022741"/>
    </source>
</evidence>
<dbReference type="InterPro" id="IPR029016">
    <property type="entry name" value="GAF-like_dom_sf"/>
</dbReference>
<gene>
    <name evidence="6" type="ORF">ACFS2C_25270</name>
</gene>
<evidence type="ECO:0000256" key="2">
    <source>
        <dbReference type="ARBA" id="ARBA00022840"/>
    </source>
</evidence>
<proteinExistence type="predicted"/>
<dbReference type="InterPro" id="IPR025944">
    <property type="entry name" value="Sigma_54_int_dom_CS"/>
</dbReference>
<accession>A0ABW5WJV6</accession>
<dbReference type="InterPro" id="IPR002197">
    <property type="entry name" value="HTH_Fis"/>
</dbReference>
<evidence type="ECO:0000256" key="3">
    <source>
        <dbReference type="ARBA" id="ARBA00023015"/>
    </source>
</evidence>
<comment type="caution">
    <text evidence="6">The sequence shown here is derived from an EMBL/GenBank/DDBJ whole genome shotgun (WGS) entry which is preliminary data.</text>
</comment>
<dbReference type="InterPro" id="IPR027417">
    <property type="entry name" value="P-loop_NTPase"/>
</dbReference>
<dbReference type="InterPro" id="IPR009057">
    <property type="entry name" value="Homeodomain-like_sf"/>
</dbReference>
<dbReference type="SUPFAM" id="SSF52540">
    <property type="entry name" value="P-loop containing nucleoside triphosphate hydrolases"/>
    <property type="match status" value="1"/>
</dbReference>
<dbReference type="InterPro" id="IPR058031">
    <property type="entry name" value="AAA_lid_NorR"/>
</dbReference>
<feature type="domain" description="Sigma-54 factor interaction" evidence="5">
    <location>
        <begin position="314"/>
        <end position="470"/>
    </location>
</feature>
<dbReference type="PANTHER" id="PTHR32071">
    <property type="entry name" value="TRANSCRIPTIONAL REGULATORY PROTEIN"/>
    <property type="match status" value="1"/>
</dbReference>
<evidence type="ECO:0000256" key="4">
    <source>
        <dbReference type="ARBA" id="ARBA00023163"/>
    </source>
</evidence>
<protein>
    <submittedName>
        <fullName evidence="6">Sigma-54-dependent Fis family transcriptional regulator</fullName>
    </submittedName>
</protein>